<evidence type="ECO:0000313" key="2">
    <source>
        <dbReference type="Proteomes" id="UP001055811"/>
    </source>
</evidence>
<organism evidence="1 2">
    <name type="scientific">Cichorium intybus</name>
    <name type="common">Chicory</name>
    <dbReference type="NCBI Taxonomy" id="13427"/>
    <lineage>
        <taxon>Eukaryota</taxon>
        <taxon>Viridiplantae</taxon>
        <taxon>Streptophyta</taxon>
        <taxon>Embryophyta</taxon>
        <taxon>Tracheophyta</taxon>
        <taxon>Spermatophyta</taxon>
        <taxon>Magnoliopsida</taxon>
        <taxon>eudicotyledons</taxon>
        <taxon>Gunneridae</taxon>
        <taxon>Pentapetalae</taxon>
        <taxon>asterids</taxon>
        <taxon>campanulids</taxon>
        <taxon>Asterales</taxon>
        <taxon>Asteraceae</taxon>
        <taxon>Cichorioideae</taxon>
        <taxon>Cichorieae</taxon>
        <taxon>Cichoriinae</taxon>
        <taxon>Cichorium</taxon>
    </lineage>
</organism>
<reference evidence="1 2" key="2">
    <citation type="journal article" date="2022" name="Mol. Ecol. Resour.">
        <title>The genomes of chicory, endive, great burdock and yacon provide insights into Asteraceae paleo-polyploidization history and plant inulin production.</title>
        <authorList>
            <person name="Fan W."/>
            <person name="Wang S."/>
            <person name="Wang H."/>
            <person name="Wang A."/>
            <person name="Jiang F."/>
            <person name="Liu H."/>
            <person name="Zhao H."/>
            <person name="Xu D."/>
            <person name="Zhang Y."/>
        </authorList>
    </citation>
    <scope>NUCLEOTIDE SEQUENCE [LARGE SCALE GENOMIC DNA]</scope>
    <source>
        <strain evidence="2">cv. Punajuju</strain>
        <tissue evidence="1">Leaves</tissue>
    </source>
</reference>
<sequence>MPCLRAPINQAISHVFLVYLIPTIEMAFRHDHPFLHFPEILESTPEYMTRRDELISRRVLEATIFYRDILTQAGLWAEIEPFLHRTWSAGEFTFTCHDWERLMANQDDIVYTELLLEFLSTVHYAPSTREVRSRPISIRLGGVSKECSLRDFRRRTEIYTEEELQSRHFAPFLWACIQGQPDRAANATIWATISDVRFEAGSARESLLRNPLHRLMHRIISTSVMQKQGGEKVSGEDMTFM</sequence>
<proteinExistence type="predicted"/>
<dbReference type="EMBL" id="CM042011">
    <property type="protein sequence ID" value="KAI3767684.1"/>
    <property type="molecule type" value="Genomic_DNA"/>
</dbReference>
<dbReference type="Proteomes" id="UP001055811">
    <property type="component" value="Linkage Group LG03"/>
</dbReference>
<protein>
    <submittedName>
        <fullName evidence="1">Uncharacterized protein</fullName>
    </submittedName>
</protein>
<comment type="caution">
    <text evidence="1">The sequence shown here is derived from an EMBL/GenBank/DDBJ whole genome shotgun (WGS) entry which is preliminary data.</text>
</comment>
<reference evidence="2" key="1">
    <citation type="journal article" date="2022" name="Mol. Ecol. Resour.">
        <title>The genomes of chicory, endive, great burdock and yacon provide insights into Asteraceae palaeo-polyploidization history and plant inulin production.</title>
        <authorList>
            <person name="Fan W."/>
            <person name="Wang S."/>
            <person name="Wang H."/>
            <person name="Wang A."/>
            <person name="Jiang F."/>
            <person name="Liu H."/>
            <person name="Zhao H."/>
            <person name="Xu D."/>
            <person name="Zhang Y."/>
        </authorList>
    </citation>
    <scope>NUCLEOTIDE SEQUENCE [LARGE SCALE GENOMIC DNA]</scope>
    <source>
        <strain evidence="2">cv. Punajuju</strain>
    </source>
</reference>
<name>A0ACB9F8U5_CICIN</name>
<keyword evidence="2" id="KW-1185">Reference proteome</keyword>
<evidence type="ECO:0000313" key="1">
    <source>
        <dbReference type="EMBL" id="KAI3767684.1"/>
    </source>
</evidence>
<gene>
    <name evidence="1" type="ORF">L2E82_18016</name>
</gene>
<accession>A0ACB9F8U5</accession>